<evidence type="ECO:0008006" key="3">
    <source>
        <dbReference type="Google" id="ProtNLM"/>
    </source>
</evidence>
<sequence>MEAFHLAAGYGHALVQAAFRPVPVGEPVFAAVSPGYARSFRVFIAAGFRPIGSEVLIVRRRS</sequence>
<dbReference type="Proteomes" id="UP000198589">
    <property type="component" value="Unassembled WGS sequence"/>
</dbReference>
<dbReference type="EMBL" id="FOND01000007">
    <property type="protein sequence ID" value="SFE96054.1"/>
    <property type="molecule type" value="Genomic_DNA"/>
</dbReference>
<dbReference type="AlphaFoldDB" id="A0A1I2ESF5"/>
<evidence type="ECO:0000313" key="2">
    <source>
        <dbReference type="Proteomes" id="UP000198589"/>
    </source>
</evidence>
<dbReference type="STRING" id="1798228.SAMN05216574_107180"/>
<protein>
    <recommendedName>
        <fullName evidence="3">N-acetyltransferase domain-containing protein</fullName>
    </recommendedName>
</protein>
<evidence type="ECO:0000313" key="1">
    <source>
        <dbReference type="EMBL" id="SFE96054.1"/>
    </source>
</evidence>
<reference evidence="2" key="1">
    <citation type="submission" date="2016-10" db="EMBL/GenBank/DDBJ databases">
        <authorList>
            <person name="Varghese N."/>
            <person name="Submissions S."/>
        </authorList>
    </citation>
    <scope>NUCLEOTIDE SEQUENCE [LARGE SCALE GENOMIC DNA]</scope>
    <source>
        <strain evidence="2">DSM 46838</strain>
    </source>
</reference>
<gene>
    <name evidence="1" type="ORF">SAMN05216574_107180</name>
</gene>
<name>A0A1I2ESF5_9ACTN</name>
<proteinExistence type="predicted"/>
<keyword evidence="2" id="KW-1185">Reference proteome</keyword>
<organism evidence="1 2">
    <name type="scientific">Blastococcus tunisiensis</name>
    <dbReference type="NCBI Taxonomy" id="1798228"/>
    <lineage>
        <taxon>Bacteria</taxon>
        <taxon>Bacillati</taxon>
        <taxon>Actinomycetota</taxon>
        <taxon>Actinomycetes</taxon>
        <taxon>Geodermatophilales</taxon>
        <taxon>Geodermatophilaceae</taxon>
        <taxon>Blastococcus</taxon>
    </lineage>
</organism>
<accession>A0A1I2ESF5</accession>